<reference evidence="1" key="1">
    <citation type="submission" date="2014-11" db="EMBL/GenBank/DDBJ databases">
        <authorList>
            <person name="Amaro Gonzalez C."/>
        </authorList>
    </citation>
    <scope>NUCLEOTIDE SEQUENCE</scope>
</reference>
<sequence length="36" mass="4218">MSISVSMSGHSNFGRKKKYLLYIKPCKISFSSWFQM</sequence>
<name>A0A0E9VLC1_ANGAN</name>
<evidence type="ECO:0000313" key="1">
    <source>
        <dbReference type="EMBL" id="JAH78919.1"/>
    </source>
</evidence>
<organism evidence="1">
    <name type="scientific">Anguilla anguilla</name>
    <name type="common">European freshwater eel</name>
    <name type="synonym">Muraena anguilla</name>
    <dbReference type="NCBI Taxonomy" id="7936"/>
    <lineage>
        <taxon>Eukaryota</taxon>
        <taxon>Metazoa</taxon>
        <taxon>Chordata</taxon>
        <taxon>Craniata</taxon>
        <taxon>Vertebrata</taxon>
        <taxon>Euteleostomi</taxon>
        <taxon>Actinopterygii</taxon>
        <taxon>Neopterygii</taxon>
        <taxon>Teleostei</taxon>
        <taxon>Anguilliformes</taxon>
        <taxon>Anguillidae</taxon>
        <taxon>Anguilla</taxon>
    </lineage>
</organism>
<accession>A0A0E9VLC1</accession>
<reference evidence="1" key="2">
    <citation type="journal article" date="2015" name="Fish Shellfish Immunol.">
        <title>Early steps in the European eel (Anguilla anguilla)-Vibrio vulnificus interaction in the gills: Role of the RtxA13 toxin.</title>
        <authorList>
            <person name="Callol A."/>
            <person name="Pajuelo D."/>
            <person name="Ebbesson L."/>
            <person name="Teles M."/>
            <person name="MacKenzie S."/>
            <person name="Amaro C."/>
        </authorList>
    </citation>
    <scope>NUCLEOTIDE SEQUENCE</scope>
</reference>
<proteinExistence type="predicted"/>
<protein>
    <submittedName>
        <fullName evidence="1">Uncharacterized protein</fullName>
    </submittedName>
</protein>
<dbReference type="EMBL" id="GBXM01029658">
    <property type="protein sequence ID" value="JAH78919.1"/>
    <property type="molecule type" value="Transcribed_RNA"/>
</dbReference>
<dbReference type="AlphaFoldDB" id="A0A0E9VLC1"/>